<accession>A0ABM7W7A3</accession>
<evidence type="ECO:0000313" key="1">
    <source>
        <dbReference type="EMBL" id="BDD86856.1"/>
    </source>
</evidence>
<organism evidence="1 2">
    <name type="scientific">Desulfofustis limnaeus</name>
    <dbReference type="NCBI Taxonomy" id="2740163"/>
    <lineage>
        <taxon>Bacteria</taxon>
        <taxon>Pseudomonadati</taxon>
        <taxon>Thermodesulfobacteriota</taxon>
        <taxon>Desulfobulbia</taxon>
        <taxon>Desulfobulbales</taxon>
        <taxon>Desulfocapsaceae</taxon>
        <taxon>Desulfofustis</taxon>
    </lineage>
</organism>
<gene>
    <name evidence="1" type="ORF">DPPLL_12210</name>
</gene>
<dbReference type="EMBL" id="AP025516">
    <property type="protein sequence ID" value="BDD86856.1"/>
    <property type="molecule type" value="Genomic_DNA"/>
</dbReference>
<protein>
    <submittedName>
        <fullName evidence="1">Uncharacterized protein</fullName>
    </submittedName>
</protein>
<name>A0ABM7W7A3_9BACT</name>
<dbReference type="Proteomes" id="UP000830055">
    <property type="component" value="Chromosome"/>
</dbReference>
<dbReference type="RefSeq" id="WP_284153926.1">
    <property type="nucleotide sequence ID" value="NZ_AP025516.1"/>
</dbReference>
<evidence type="ECO:0000313" key="2">
    <source>
        <dbReference type="Proteomes" id="UP000830055"/>
    </source>
</evidence>
<sequence>MPKQEIIYYIEHESNSDLIYLIAVTCIERLMKLGKVGVIKAILDSGTATLCKMIPK</sequence>
<keyword evidence="2" id="KW-1185">Reference proteome</keyword>
<proteinExistence type="predicted"/>
<reference evidence="1 2" key="1">
    <citation type="submission" date="2022-01" db="EMBL/GenBank/DDBJ databases">
        <title>Desulfofustis limnae sp. nov., a novel mesophilic sulfate-reducing bacterium isolated from marsh soil.</title>
        <authorList>
            <person name="Watanabe M."/>
            <person name="Takahashi A."/>
            <person name="Kojima H."/>
            <person name="Fukui M."/>
        </authorList>
    </citation>
    <scope>NUCLEOTIDE SEQUENCE [LARGE SCALE GENOMIC DNA]</scope>
    <source>
        <strain evidence="1 2">PPLL</strain>
    </source>
</reference>